<dbReference type="PANTHER" id="PTHR43591:SF24">
    <property type="entry name" value="2-METHOXY-6-POLYPRENYL-1,4-BENZOQUINOL METHYLASE, MITOCHONDRIAL"/>
    <property type="match status" value="1"/>
</dbReference>
<comment type="pathway">
    <text evidence="5">Quinol/quinone metabolism; menaquinone biosynthesis; menaquinol from 1,4-dihydroxy-2-naphthoate: step 2/2.</text>
</comment>
<keyword evidence="4 5" id="KW-0949">S-adenosyl-L-methionine</keyword>
<keyword evidence="2 5" id="KW-0489">Methyltransferase</keyword>
<dbReference type="OrthoDB" id="9808140at2"/>
<dbReference type="GO" id="GO:0043770">
    <property type="term" value="F:demethylmenaquinone methyltransferase activity"/>
    <property type="evidence" value="ECO:0007669"/>
    <property type="project" value="UniProtKB-UniRule"/>
</dbReference>
<evidence type="ECO:0000256" key="1">
    <source>
        <dbReference type="ARBA" id="ARBA00022428"/>
    </source>
</evidence>
<dbReference type="PANTHER" id="PTHR43591">
    <property type="entry name" value="METHYLTRANSFERASE"/>
    <property type="match status" value="1"/>
</dbReference>
<dbReference type="EC" id="2.1.1.163" evidence="5"/>
<evidence type="ECO:0000313" key="7">
    <source>
        <dbReference type="Proteomes" id="UP000298602"/>
    </source>
</evidence>
<keyword evidence="3 5" id="KW-0808">Transferase</keyword>
<evidence type="ECO:0000256" key="2">
    <source>
        <dbReference type="ARBA" id="ARBA00022603"/>
    </source>
</evidence>
<dbReference type="AlphaFoldDB" id="A0A4P8L135"/>
<dbReference type="NCBIfam" id="TIGR01934">
    <property type="entry name" value="MenG_MenH_UbiE"/>
    <property type="match status" value="1"/>
</dbReference>
<dbReference type="Pfam" id="PF01209">
    <property type="entry name" value="Ubie_methyltran"/>
    <property type="match status" value="1"/>
</dbReference>
<dbReference type="EMBL" id="CP040098">
    <property type="protein sequence ID" value="QCQ21469.1"/>
    <property type="molecule type" value="Genomic_DNA"/>
</dbReference>
<dbReference type="SUPFAM" id="SSF53335">
    <property type="entry name" value="S-adenosyl-L-methionine-dependent methyltransferases"/>
    <property type="match status" value="1"/>
</dbReference>
<proteinExistence type="inferred from homology"/>
<reference evidence="6 7" key="2">
    <citation type="submission" date="2019-05" db="EMBL/GenBank/DDBJ databases">
        <authorList>
            <person name="Suflita J.M."/>
            <person name="Marks C.R."/>
        </authorList>
    </citation>
    <scope>NUCLEOTIDE SEQUENCE [LARGE SCALE GENOMIC DNA]</scope>
    <source>
        <strain evidence="6 7">ALDC</strain>
    </source>
</reference>
<evidence type="ECO:0000256" key="5">
    <source>
        <dbReference type="HAMAP-Rule" id="MF_01813"/>
    </source>
</evidence>
<organism evidence="6 7">
    <name type="scientific">Desulfoglaeba alkanexedens ALDC</name>
    <dbReference type="NCBI Taxonomy" id="980445"/>
    <lineage>
        <taxon>Bacteria</taxon>
        <taxon>Pseudomonadati</taxon>
        <taxon>Thermodesulfobacteriota</taxon>
        <taxon>Syntrophobacteria</taxon>
        <taxon>Syntrophobacterales</taxon>
        <taxon>Syntrophobacteraceae</taxon>
        <taxon>Desulfoglaeba</taxon>
    </lineage>
</organism>
<comment type="caution">
    <text evidence="5">Lacks conserved residue(s) required for the propagation of feature annotation.</text>
</comment>
<comment type="catalytic activity">
    <reaction evidence="5">
        <text>a 2-demethylmenaquinol + S-adenosyl-L-methionine = a menaquinol + S-adenosyl-L-homocysteine + H(+)</text>
        <dbReference type="Rhea" id="RHEA:42640"/>
        <dbReference type="Rhea" id="RHEA-COMP:9539"/>
        <dbReference type="Rhea" id="RHEA-COMP:9563"/>
        <dbReference type="ChEBI" id="CHEBI:15378"/>
        <dbReference type="ChEBI" id="CHEBI:18151"/>
        <dbReference type="ChEBI" id="CHEBI:55437"/>
        <dbReference type="ChEBI" id="CHEBI:57856"/>
        <dbReference type="ChEBI" id="CHEBI:59789"/>
        <dbReference type="EC" id="2.1.1.163"/>
    </reaction>
</comment>
<evidence type="ECO:0000313" key="6">
    <source>
        <dbReference type="EMBL" id="QCQ21469.1"/>
    </source>
</evidence>
<dbReference type="UniPathway" id="UPA00079">
    <property type="reaction ID" value="UER00169"/>
</dbReference>
<dbReference type="CDD" id="cd02440">
    <property type="entry name" value="AdoMet_MTases"/>
    <property type="match status" value="1"/>
</dbReference>
<comment type="similarity">
    <text evidence="5">Belongs to the class I-like SAM-binding methyltransferase superfamily. MenG/UbiE family.</text>
</comment>
<feature type="binding site" evidence="5">
    <location>
        <position position="62"/>
    </location>
    <ligand>
        <name>S-adenosyl-L-methionine</name>
        <dbReference type="ChEBI" id="CHEBI:59789"/>
    </ligand>
</feature>
<gene>
    <name evidence="6" type="primary">ubiE</name>
    <name evidence="5" type="synonym">menG</name>
    <name evidence="6" type="ORF">FDQ92_04320</name>
</gene>
<keyword evidence="1 5" id="KW-0474">Menaquinone biosynthesis</keyword>
<dbReference type="GO" id="GO:0009234">
    <property type="term" value="P:menaquinone biosynthetic process"/>
    <property type="evidence" value="ECO:0007669"/>
    <property type="project" value="UniProtKB-UniRule"/>
</dbReference>
<feature type="binding site" evidence="5">
    <location>
        <position position="82"/>
    </location>
    <ligand>
        <name>S-adenosyl-L-methionine</name>
        <dbReference type="ChEBI" id="CHEBI:59789"/>
    </ligand>
</feature>
<dbReference type="RefSeq" id="WP_137423440.1">
    <property type="nucleotide sequence ID" value="NZ_CP040098.1"/>
</dbReference>
<dbReference type="UniPathway" id="UPA00232"/>
<comment type="function">
    <text evidence="5">Methyltransferase required for the conversion of demethylmenaquinol (DMKH2) to menaquinol (MKH2).</text>
</comment>
<sequence length="239" mass="26620">MKPVSIDKNQRRIREMFDGIAATYDFLNHFLSAGLDLWWRRSAARILAPAPRSRLLDVATGTGDLAFAALAREPSLHIIGVDLAPEMLKRAMAKAEARRIVDGRYRVLVGDALHLPCRDGSFDAVTIAYGIRNVPDMGAALQEFHRVLKSGGRLLILEFSLPTHPLFRCFYLFYFETVLPAVGRWISQDREAYEYLPASVGAFVSPDAMEAIVQRSGFRPESVTPLLGGVTYVLTARKP</sequence>
<dbReference type="InterPro" id="IPR004033">
    <property type="entry name" value="UbiE/COQ5_MeTrFase"/>
</dbReference>
<dbReference type="KEGG" id="dax:FDQ92_04320"/>
<dbReference type="GO" id="GO:0032259">
    <property type="term" value="P:methylation"/>
    <property type="evidence" value="ECO:0007669"/>
    <property type="project" value="UniProtKB-KW"/>
</dbReference>
<name>A0A4P8L135_9BACT</name>
<reference evidence="6 7" key="1">
    <citation type="submission" date="2019-05" db="EMBL/GenBank/DDBJ databases">
        <title>The Complete Genome Sequence of the n-alkane-degrading Desulfoglaeba alkanexedens ALDC reveals multiple alkylsuccinate synthase gene clusters.</title>
        <authorList>
            <person name="Callaghan A.V."/>
            <person name="Davidova I.A."/>
            <person name="Duncan K.E."/>
            <person name="Morris B."/>
            <person name="McInerney M.J."/>
        </authorList>
    </citation>
    <scope>NUCLEOTIDE SEQUENCE [LARGE SCALE GENOMIC DNA]</scope>
    <source>
        <strain evidence="6 7">ALDC</strain>
    </source>
</reference>
<evidence type="ECO:0000256" key="4">
    <source>
        <dbReference type="ARBA" id="ARBA00022691"/>
    </source>
</evidence>
<feature type="binding site" evidence="5">
    <location>
        <begin position="111"/>
        <end position="112"/>
    </location>
    <ligand>
        <name>S-adenosyl-L-methionine</name>
        <dbReference type="ChEBI" id="CHEBI:59789"/>
    </ligand>
</feature>
<dbReference type="Proteomes" id="UP000298602">
    <property type="component" value="Chromosome"/>
</dbReference>
<accession>A0A4P8L135</accession>
<keyword evidence="7" id="KW-1185">Reference proteome</keyword>
<evidence type="ECO:0000256" key="3">
    <source>
        <dbReference type="ARBA" id="ARBA00022679"/>
    </source>
</evidence>
<dbReference type="InterPro" id="IPR029063">
    <property type="entry name" value="SAM-dependent_MTases_sf"/>
</dbReference>
<dbReference type="NCBIfam" id="NF001244">
    <property type="entry name" value="PRK00216.1-5"/>
    <property type="match status" value="1"/>
</dbReference>
<dbReference type="PROSITE" id="PS51608">
    <property type="entry name" value="SAM_MT_UBIE"/>
    <property type="match status" value="1"/>
</dbReference>
<dbReference type="Gene3D" id="3.40.50.150">
    <property type="entry name" value="Vaccinia Virus protein VP39"/>
    <property type="match status" value="1"/>
</dbReference>
<protein>
    <recommendedName>
        <fullName evidence="5">Demethylmenaquinone methyltransferase</fullName>
        <ecNumber evidence="5">2.1.1.163</ecNumber>
    </recommendedName>
</protein>
<dbReference type="GO" id="GO:0006744">
    <property type="term" value="P:ubiquinone biosynthetic process"/>
    <property type="evidence" value="ECO:0007669"/>
    <property type="project" value="UniProtKB-UniPathway"/>
</dbReference>
<dbReference type="HAMAP" id="MF_01813">
    <property type="entry name" value="MenG_UbiE_methyltr"/>
    <property type="match status" value="1"/>
</dbReference>
<dbReference type="InterPro" id="IPR023576">
    <property type="entry name" value="UbiE/COQ5_MeTrFase_CS"/>
</dbReference>
<dbReference type="PROSITE" id="PS01183">
    <property type="entry name" value="UBIE_1"/>
    <property type="match status" value="1"/>
</dbReference>